<accession>A0A420MH58</accession>
<dbReference type="Proteomes" id="UP000285084">
    <property type="component" value="Unassembled WGS sequence"/>
</dbReference>
<dbReference type="EMBL" id="MRCX01000233">
    <property type="protein sequence ID" value="RKK67359.1"/>
    <property type="molecule type" value="Genomic_DNA"/>
</dbReference>
<gene>
    <name evidence="1" type="ORF">BFJ69_g14567</name>
</gene>
<dbReference type="AlphaFoldDB" id="A0A420MH58"/>
<organism evidence="1 2">
    <name type="scientific">Fusarium oxysporum</name>
    <name type="common">Fusarium vascular wilt</name>
    <dbReference type="NCBI Taxonomy" id="5507"/>
    <lineage>
        <taxon>Eukaryota</taxon>
        <taxon>Fungi</taxon>
        <taxon>Dikarya</taxon>
        <taxon>Ascomycota</taxon>
        <taxon>Pezizomycotina</taxon>
        <taxon>Sordariomycetes</taxon>
        <taxon>Hypocreomycetidae</taxon>
        <taxon>Hypocreales</taxon>
        <taxon>Nectriaceae</taxon>
        <taxon>Fusarium</taxon>
        <taxon>Fusarium oxysporum species complex</taxon>
    </lineage>
</organism>
<protein>
    <submittedName>
        <fullName evidence="1">Uncharacterized protein</fullName>
    </submittedName>
</protein>
<name>A0A420MH58_FUSOX</name>
<evidence type="ECO:0000313" key="1">
    <source>
        <dbReference type="EMBL" id="RKK67359.1"/>
    </source>
</evidence>
<sequence length="136" mass="15144">MLAKETQIIKQDGDAITRTAVPLPEKYSTQLHDELLQRAPDQESATRLLYYAGKNLRPVLLGETDGVKVIFGSSEGRELVSDWYADWPLNRALIARMEDFVTRLAHVLQNTSDELKSSESRPLRVLEMGAGTGGSE</sequence>
<reference evidence="1 2" key="1">
    <citation type="journal article" date="2018" name="Sci. Rep.">
        <title>Characterisation of pathogen-specific regions and novel effector candidates in Fusarium oxysporum f. sp. cepae.</title>
        <authorList>
            <person name="Armitage A.D."/>
            <person name="Taylor A."/>
            <person name="Sobczyk M.K."/>
            <person name="Baxter L."/>
            <person name="Greenfield B.P."/>
            <person name="Bates H.J."/>
            <person name="Wilson F."/>
            <person name="Jackson A.C."/>
            <person name="Ott S."/>
            <person name="Harrison R.J."/>
            <person name="Clarkson J.P."/>
        </authorList>
    </citation>
    <scope>NUCLEOTIDE SEQUENCE [LARGE SCALE GENOMIC DNA]</scope>
    <source>
        <strain evidence="1 2">Fo_A13</strain>
    </source>
</reference>
<comment type="caution">
    <text evidence="1">The sequence shown here is derived from an EMBL/GenBank/DDBJ whole genome shotgun (WGS) entry which is preliminary data.</text>
</comment>
<evidence type="ECO:0000313" key="2">
    <source>
        <dbReference type="Proteomes" id="UP000285084"/>
    </source>
</evidence>
<proteinExistence type="predicted"/>